<evidence type="ECO:0000256" key="8">
    <source>
        <dbReference type="PROSITE-ProRule" id="PRU00042"/>
    </source>
</evidence>
<sequence>MHYKICEICGVRAGRIHGQKRIFMAKFPLDEERCKQWVKMTGKEDLAYVPIEKLHQLKQICGKHFLPQHFKKKGTQLKKISIPCVGLTAEPLADELLIGFPLHVEKTITSDPINEITETSPVRDTEDSRADPLHDQSEEGEQEPDIDELDAKTDAVKDASAENVAKVSRVEDLEQCCHLCLSREGSLAPLLGSGLEEMLMDLFSLEVRAGDVPAQACGDCAARVSSAHSLQRTVRAATRHLARLLQGQCTDGSQNEITEPTQNEQHAMEDVQDTLQRSDNLSDDDSLPELPFEFEKAKHFCTLCNEKFKTMAKLNKHRHEVHGRAEEPYVCRYCGKVLSRSSIFKHERRHLKREGVLPMDYECKMCGGGFMVKAFWLRHLRVQHGGQRRPACAPCQRRFSTRDSYFNHLKEEHGDTTPYRCSLCHRAFEEKDRYENHMASRHFNKNRVRKRKAPFRKQQQMRRLTMQCEVCESRFDEIANLLEHYKTEHNITAVVADAGGGGDDVTLPTASEQLPPEEPENVECDMLW</sequence>
<dbReference type="SMART" id="SM00868">
    <property type="entry name" value="zf-AD"/>
    <property type="match status" value="1"/>
</dbReference>
<dbReference type="SMART" id="SM00355">
    <property type="entry name" value="ZnF_C2H2"/>
    <property type="match status" value="6"/>
</dbReference>
<evidence type="ECO:0000256" key="10">
    <source>
        <dbReference type="PROSITE-ProRule" id="PRU01263"/>
    </source>
</evidence>
<protein>
    <submittedName>
        <fullName evidence="15">(diamondback moth) hypothetical protein</fullName>
    </submittedName>
</protein>
<feature type="binding site" evidence="10">
    <location>
        <position position="220"/>
    </location>
    <ligand>
        <name>Zn(2+)</name>
        <dbReference type="ChEBI" id="CHEBI:29105"/>
    </ligand>
</feature>
<evidence type="ECO:0000256" key="11">
    <source>
        <dbReference type="SAM" id="MobiDB-lite"/>
    </source>
</evidence>
<dbReference type="Pfam" id="PF05485">
    <property type="entry name" value="THAP"/>
    <property type="match status" value="1"/>
</dbReference>
<feature type="compositionally biased region" description="Polar residues" evidence="11">
    <location>
        <begin position="111"/>
        <end position="120"/>
    </location>
</feature>
<feature type="binding site" evidence="10">
    <location>
        <position position="180"/>
    </location>
    <ligand>
        <name>Zn(2+)</name>
        <dbReference type="ChEBI" id="CHEBI:29105"/>
    </ligand>
</feature>
<feature type="region of interest" description="Disordered" evidence="11">
    <location>
        <begin position="111"/>
        <end position="148"/>
    </location>
</feature>
<dbReference type="EMBL" id="CAJHNJ030000009">
    <property type="protein sequence ID" value="CAG9105692.1"/>
    <property type="molecule type" value="Genomic_DNA"/>
</dbReference>
<feature type="domain" description="C2H2-type" evidence="12">
    <location>
        <begin position="390"/>
        <end position="418"/>
    </location>
</feature>
<dbReference type="PROSITE" id="PS50157">
    <property type="entry name" value="ZINC_FINGER_C2H2_2"/>
    <property type="match status" value="4"/>
</dbReference>
<name>A0A8S4DXK8_PLUXY</name>
<dbReference type="SMART" id="SM00692">
    <property type="entry name" value="DM3"/>
    <property type="match status" value="1"/>
</dbReference>
<dbReference type="Pfam" id="PF07776">
    <property type="entry name" value="zf-AD"/>
    <property type="match status" value="1"/>
</dbReference>
<dbReference type="SMART" id="SM00980">
    <property type="entry name" value="THAP"/>
    <property type="match status" value="1"/>
</dbReference>
<dbReference type="GO" id="GO:0003677">
    <property type="term" value="F:DNA binding"/>
    <property type="evidence" value="ECO:0007669"/>
    <property type="project" value="UniProtKB-UniRule"/>
</dbReference>
<dbReference type="PROSITE" id="PS51915">
    <property type="entry name" value="ZAD"/>
    <property type="match status" value="1"/>
</dbReference>
<evidence type="ECO:0000256" key="2">
    <source>
        <dbReference type="ARBA" id="ARBA00022723"/>
    </source>
</evidence>
<dbReference type="AlphaFoldDB" id="A0A8S4DXK8"/>
<dbReference type="SUPFAM" id="SSF57716">
    <property type="entry name" value="Glucocorticoid receptor-like (DNA-binding domain)"/>
    <property type="match status" value="2"/>
</dbReference>
<accession>A0A8S4DXK8</accession>
<comment type="caution">
    <text evidence="15">The sequence shown here is derived from an EMBL/GenBank/DDBJ whole genome shotgun (WGS) entry which is preliminary data.</text>
</comment>
<keyword evidence="3" id="KW-0677">Repeat</keyword>
<evidence type="ECO:0000259" key="13">
    <source>
        <dbReference type="PROSITE" id="PS50950"/>
    </source>
</evidence>
<evidence type="ECO:0000259" key="12">
    <source>
        <dbReference type="PROSITE" id="PS50157"/>
    </source>
</evidence>
<keyword evidence="2 10" id="KW-0479">Metal-binding</keyword>
<gene>
    <name evidence="15" type="ORF">PLXY2_LOCUS3409</name>
</gene>
<feature type="domain" description="C2H2-type" evidence="12">
    <location>
        <begin position="361"/>
        <end position="389"/>
    </location>
</feature>
<comment type="subcellular location">
    <subcellularLocation>
        <location evidence="1">Nucleus</location>
    </subcellularLocation>
</comment>
<proteinExistence type="predicted"/>
<evidence type="ECO:0000256" key="1">
    <source>
        <dbReference type="ARBA" id="ARBA00004123"/>
    </source>
</evidence>
<evidence type="ECO:0000256" key="4">
    <source>
        <dbReference type="ARBA" id="ARBA00022771"/>
    </source>
</evidence>
<evidence type="ECO:0000256" key="7">
    <source>
        <dbReference type="ARBA" id="ARBA00023242"/>
    </source>
</evidence>
<feature type="compositionally biased region" description="Acidic residues" evidence="11">
    <location>
        <begin position="138"/>
        <end position="148"/>
    </location>
</feature>
<dbReference type="Proteomes" id="UP000653454">
    <property type="component" value="Unassembled WGS sequence"/>
</dbReference>
<dbReference type="PROSITE" id="PS00028">
    <property type="entry name" value="ZINC_FINGER_C2H2_1"/>
    <property type="match status" value="5"/>
</dbReference>
<dbReference type="SUPFAM" id="SSF57667">
    <property type="entry name" value="beta-beta-alpha zinc fingers"/>
    <property type="match status" value="2"/>
</dbReference>
<keyword evidence="5 10" id="KW-0862">Zinc</keyword>
<feature type="domain" description="C2H2-type" evidence="12">
    <location>
        <begin position="299"/>
        <end position="327"/>
    </location>
</feature>
<keyword evidence="7" id="KW-0539">Nucleus</keyword>
<feature type="compositionally biased region" description="Basic and acidic residues" evidence="11">
    <location>
        <begin position="121"/>
        <end position="137"/>
    </location>
</feature>
<evidence type="ECO:0000256" key="9">
    <source>
        <dbReference type="PROSITE-ProRule" id="PRU00309"/>
    </source>
</evidence>
<dbReference type="InterPro" id="IPR006612">
    <property type="entry name" value="THAP_Znf"/>
</dbReference>
<evidence type="ECO:0000256" key="6">
    <source>
        <dbReference type="ARBA" id="ARBA00023125"/>
    </source>
</evidence>
<dbReference type="InterPro" id="IPR036236">
    <property type="entry name" value="Znf_C2H2_sf"/>
</dbReference>
<dbReference type="PANTHER" id="PTHR24406">
    <property type="entry name" value="TRANSCRIPTIONAL REPRESSOR CTCFL-RELATED"/>
    <property type="match status" value="1"/>
</dbReference>
<feature type="compositionally biased region" description="Polar residues" evidence="11">
    <location>
        <begin position="251"/>
        <end position="265"/>
    </location>
</feature>
<reference evidence="15" key="1">
    <citation type="submission" date="2020-11" db="EMBL/GenBank/DDBJ databases">
        <authorList>
            <person name="Whiteford S."/>
        </authorList>
    </citation>
    <scope>NUCLEOTIDE SEQUENCE</scope>
</reference>
<evidence type="ECO:0000313" key="15">
    <source>
        <dbReference type="EMBL" id="CAG9105692.1"/>
    </source>
</evidence>
<evidence type="ECO:0000259" key="14">
    <source>
        <dbReference type="PROSITE" id="PS51915"/>
    </source>
</evidence>
<keyword evidence="16" id="KW-1185">Reference proteome</keyword>
<organism evidence="15 16">
    <name type="scientific">Plutella xylostella</name>
    <name type="common">Diamondback moth</name>
    <name type="synonym">Plutella maculipennis</name>
    <dbReference type="NCBI Taxonomy" id="51655"/>
    <lineage>
        <taxon>Eukaryota</taxon>
        <taxon>Metazoa</taxon>
        <taxon>Ecdysozoa</taxon>
        <taxon>Arthropoda</taxon>
        <taxon>Hexapoda</taxon>
        <taxon>Insecta</taxon>
        <taxon>Pterygota</taxon>
        <taxon>Neoptera</taxon>
        <taxon>Endopterygota</taxon>
        <taxon>Lepidoptera</taxon>
        <taxon>Glossata</taxon>
        <taxon>Ditrysia</taxon>
        <taxon>Yponomeutoidea</taxon>
        <taxon>Plutellidae</taxon>
        <taxon>Plutella</taxon>
    </lineage>
</organism>
<dbReference type="GO" id="GO:0008270">
    <property type="term" value="F:zinc ion binding"/>
    <property type="evidence" value="ECO:0007669"/>
    <property type="project" value="UniProtKB-UniRule"/>
</dbReference>
<dbReference type="PROSITE" id="PS50950">
    <property type="entry name" value="ZF_THAP"/>
    <property type="match status" value="1"/>
</dbReference>
<dbReference type="InterPro" id="IPR013087">
    <property type="entry name" value="Znf_C2H2_type"/>
</dbReference>
<dbReference type="Gene3D" id="3.30.160.60">
    <property type="entry name" value="Classic Zinc Finger"/>
    <property type="match status" value="3"/>
</dbReference>
<feature type="domain" description="THAP-type" evidence="13">
    <location>
        <begin position="1"/>
        <end position="86"/>
    </location>
</feature>
<evidence type="ECO:0000256" key="5">
    <source>
        <dbReference type="ARBA" id="ARBA00022833"/>
    </source>
</evidence>
<keyword evidence="4 8" id="KW-0863">Zinc-finger</keyword>
<feature type="binding site" evidence="10">
    <location>
        <position position="177"/>
    </location>
    <ligand>
        <name>Zn(2+)</name>
        <dbReference type="ChEBI" id="CHEBI:29105"/>
    </ligand>
</feature>
<feature type="domain" description="ZAD" evidence="14">
    <location>
        <begin position="175"/>
        <end position="244"/>
    </location>
</feature>
<keyword evidence="6 9" id="KW-0238">DNA-binding</keyword>
<dbReference type="GO" id="GO:0005634">
    <property type="term" value="C:nucleus"/>
    <property type="evidence" value="ECO:0007669"/>
    <property type="project" value="UniProtKB-SubCell"/>
</dbReference>
<dbReference type="InterPro" id="IPR012934">
    <property type="entry name" value="Znf_AD"/>
</dbReference>
<evidence type="ECO:0000256" key="3">
    <source>
        <dbReference type="ARBA" id="ARBA00022737"/>
    </source>
</evidence>
<dbReference type="InterPro" id="IPR050888">
    <property type="entry name" value="ZnF_C2H2-type_TF"/>
</dbReference>
<feature type="domain" description="C2H2-type" evidence="12">
    <location>
        <begin position="419"/>
        <end position="447"/>
    </location>
</feature>
<evidence type="ECO:0000313" key="16">
    <source>
        <dbReference type="Proteomes" id="UP000653454"/>
    </source>
</evidence>
<feature type="binding site" evidence="10">
    <location>
        <position position="217"/>
    </location>
    <ligand>
        <name>Zn(2+)</name>
        <dbReference type="ChEBI" id="CHEBI:29105"/>
    </ligand>
</feature>
<feature type="region of interest" description="Disordered" evidence="11">
    <location>
        <begin position="251"/>
        <end position="273"/>
    </location>
</feature>